<dbReference type="InterPro" id="IPR001119">
    <property type="entry name" value="SLH_dom"/>
</dbReference>
<keyword evidence="3" id="KW-1185">Reference proteome</keyword>
<organism evidence="2 3">
    <name type="scientific">Paenibacillus eucommiae</name>
    <dbReference type="NCBI Taxonomy" id="1355755"/>
    <lineage>
        <taxon>Bacteria</taxon>
        <taxon>Bacillati</taxon>
        <taxon>Bacillota</taxon>
        <taxon>Bacilli</taxon>
        <taxon>Bacillales</taxon>
        <taxon>Paenibacillaceae</taxon>
        <taxon>Paenibacillus</taxon>
    </lineage>
</organism>
<dbReference type="RefSeq" id="WP_209971987.1">
    <property type="nucleotide sequence ID" value="NZ_JAGGLB010000008.1"/>
</dbReference>
<reference evidence="2 3" key="1">
    <citation type="submission" date="2021-03" db="EMBL/GenBank/DDBJ databases">
        <title>Genomic Encyclopedia of Type Strains, Phase IV (KMG-IV): sequencing the most valuable type-strain genomes for metagenomic binning, comparative biology and taxonomic classification.</title>
        <authorList>
            <person name="Goeker M."/>
        </authorList>
    </citation>
    <scope>NUCLEOTIDE SEQUENCE [LARGE SCALE GENOMIC DNA]</scope>
    <source>
        <strain evidence="2 3">DSM 26048</strain>
    </source>
</reference>
<proteinExistence type="predicted"/>
<accession>A0ABS4IUF1</accession>
<evidence type="ECO:0000313" key="2">
    <source>
        <dbReference type="EMBL" id="MBP1991221.1"/>
    </source>
</evidence>
<evidence type="ECO:0000313" key="3">
    <source>
        <dbReference type="Proteomes" id="UP001519287"/>
    </source>
</evidence>
<dbReference type="Pfam" id="PF00395">
    <property type="entry name" value="SLH"/>
    <property type="match status" value="1"/>
</dbReference>
<sequence length="109" mass="12223">MLRLLKPAPSSVKFSDLARHWAEVHIQQALTAKLISGYSDHTFRPDNSITRAEFIVMLIHALKPKAQGVPLTFTDHAKIGTWAQQELVYKYAEAQAGDKPSNFPKPLNI</sequence>
<protein>
    <recommendedName>
        <fullName evidence="1">SLH domain-containing protein</fullName>
    </recommendedName>
</protein>
<dbReference type="Proteomes" id="UP001519287">
    <property type="component" value="Unassembled WGS sequence"/>
</dbReference>
<comment type="caution">
    <text evidence="2">The sequence shown here is derived from an EMBL/GenBank/DDBJ whole genome shotgun (WGS) entry which is preliminary data.</text>
</comment>
<evidence type="ECO:0000259" key="1">
    <source>
        <dbReference type="PROSITE" id="PS51272"/>
    </source>
</evidence>
<dbReference type="EMBL" id="JAGGLB010000008">
    <property type="protein sequence ID" value="MBP1991221.1"/>
    <property type="molecule type" value="Genomic_DNA"/>
</dbReference>
<name>A0ABS4IUF1_9BACL</name>
<feature type="domain" description="SLH" evidence="1">
    <location>
        <begin position="9"/>
        <end position="72"/>
    </location>
</feature>
<dbReference type="PROSITE" id="PS51272">
    <property type="entry name" value="SLH"/>
    <property type="match status" value="1"/>
</dbReference>
<gene>
    <name evidence="2" type="ORF">J2Z66_002828</name>
</gene>